<feature type="compositionally biased region" description="Polar residues" evidence="1">
    <location>
        <begin position="1308"/>
        <end position="1325"/>
    </location>
</feature>
<feature type="compositionally biased region" description="Polar residues" evidence="1">
    <location>
        <begin position="109"/>
        <end position="121"/>
    </location>
</feature>
<organism evidence="3 4">
    <name type="scientific">Heterodermia speciosa</name>
    <dbReference type="NCBI Taxonomy" id="116794"/>
    <lineage>
        <taxon>Eukaryota</taxon>
        <taxon>Fungi</taxon>
        <taxon>Dikarya</taxon>
        <taxon>Ascomycota</taxon>
        <taxon>Pezizomycotina</taxon>
        <taxon>Lecanoromycetes</taxon>
        <taxon>OSLEUM clade</taxon>
        <taxon>Lecanoromycetidae</taxon>
        <taxon>Caliciales</taxon>
        <taxon>Physciaceae</taxon>
        <taxon>Heterodermia</taxon>
    </lineage>
</organism>
<feature type="region of interest" description="Disordered" evidence="1">
    <location>
        <begin position="1287"/>
        <end position="1403"/>
    </location>
</feature>
<gene>
    <name evidence="3" type="ORF">HETSPECPRED_004701</name>
</gene>
<feature type="domain" description="PhoD-like phosphatase" evidence="2">
    <location>
        <begin position="848"/>
        <end position="1105"/>
    </location>
</feature>
<dbReference type="EMBL" id="CAJPDS010000029">
    <property type="protein sequence ID" value="CAF9922033.1"/>
    <property type="molecule type" value="Genomic_DNA"/>
</dbReference>
<accession>A0A8H3FHH5</accession>
<feature type="compositionally biased region" description="Polar residues" evidence="1">
    <location>
        <begin position="1499"/>
        <end position="1524"/>
    </location>
</feature>
<dbReference type="Gene3D" id="3.60.21.70">
    <property type="entry name" value="PhoD-like phosphatase"/>
    <property type="match status" value="1"/>
</dbReference>
<feature type="compositionally biased region" description="Basic and acidic residues" evidence="1">
    <location>
        <begin position="433"/>
        <end position="447"/>
    </location>
</feature>
<feature type="domain" description="PhoD-like phosphatase" evidence="2">
    <location>
        <begin position="1113"/>
        <end position="1276"/>
    </location>
</feature>
<feature type="region of interest" description="Disordered" evidence="1">
    <location>
        <begin position="573"/>
        <end position="597"/>
    </location>
</feature>
<feature type="compositionally biased region" description="Polar residues" evidence="1">
    <location>
        <begin position="349"/>
        <end position="380"/>
    </location>
</feature>
<feature type="compositionally biased region" description="Pro residues" evidence="1">
    <location>
        <begin position="92"/>
        <end position="101"/>
    </location>
</feature>
<feature type="compositionally biased region" description="Low complexity" evidence="1">
    <location>
        <begin position="234"/>
        <end position="245"/>
    </location>
</feature>
<dbReference type="Pfam" id="PF19050">
    <property type="entry name" value="PhoD_2"/>
    <property type="match status" value="2"/>
</dbReference>
<dbReference type="PANTHER" id="PTHR46689:SF1">
    <property type="entry name" value="PHOD-LIKE PHOSPHATASE DOMAIN-CONTAINING PROTEIN"/>
    <property type="match status" value="1"/>
</dbReference>
<feature type="region of interest" description="Disordered" evidence="1">
    <location>
        <begin position="1485"/>
        <end position="1788"/>
    </location>
</feature>
<feature type="region of interest" description="Disordered" evidence="1">
    <location>
        <begin position="760"/>
        <end position="800"/>
    </location>
</feature>
<dbReference type="InterPro" id="IPR038607">
    <property type="entry name" value="PhoD-like_sf"/>
</dbReference>
<feature type="compositionally biased region" description="Polar residues" evidence="1">
    <location>
        <begin position="412"/>
        <end position="425"/>
    </location>
</feature>
<dbReference type="InterPro" id="IPR043904">
    <property type="entry name" value="PhoD_2-like"/>
</dbReference>
<sequence>MTTRREPARTAFPTPPSIAPSRPLRVDPFAPLPTSSPLSQPTGESASWPEEVQVNSVPAGPPVARTTSRKRRVSGTGSGNRKPQLEKLSQPPAAPEVPRAPPVSYRAPYTTTQTSPATGDPTSFAARARGFTEEQDIGSAEASPELEPVVQAPRHNRRRSIDRAAKKPNPEPLDQRLEPASPQLATSNGGVRVHQSTSAKVPRQRQAVEAVDSQLETTAPISESYGRSAAGPVRSSTRRSSAGATDSRKEWAPDRSPLQKLEVKLSDISKEEKRARVEKAERRMRERQAEKERRQKDQTLEQDGGLADRENSGSKLPLPERVPKPGTRKAERSLRDRPVATAYVEDIDQQQMERQQLSSSQKATTDSARSIPQDSAQRSVKATADELAPQQQIGRGVRFQSADRDEQDISDVAQQDTQGSIQSHNQGKRLLQKARDRESAKGAEHSNEVPTQQQTLYGSKAQRSGSTDDPTTYGGAPDPVPKSSVRSRNHAIKYEVPPQTAAGIEARQKVGFGGDPAGALPAPAQRHKNRFSKMLHHGHESDPSQISAAETQPRHIDEWRQDGTARLTAADFVSESEGPKERKAWWEGGMSGSQGETSAKLAGKVSDQTQLDGSYPDNYGSGSTSFNPPLYLKCGPLLRYTGLKRDRLQNPRTERGTSTVERETWRGSVMIVTVDAESKYSPAPTLRLFPEPMDLLLPPPPEINEESGLDLSPEYIDPIAGLPKLTRTGTIVYVKPAEDLGEGVDLSRIENDDGLFEESRTANVPTSYGMPKSRPAPGAQAQSAKSRTKRQDRNAGGRGQAVRGVRLHAERGVTFWRFNLEVELTTQQMRIGYSINDAPSIGFWVPARGESMNVMFHSCNGFSMSVNPATFSGPDPLWRDVLNSHQVRPFHVMIGGGDQIYNDAVMSQTTLFQEWLEIRNPHHKHEAKFSPEMQEELESFYLDRYSMWFSQGLFGMANSQIPMINMWDDHDIIDGFGSYPHHFMSTPVFCGLGAVAFKYYMLFQQQSVPDEGSADEPSWLLGAAPGPYINELSRSIFLSLGKHVAFLALDCRTERMREEVVSEATYRLVFDRCKREIIEGETKHLIVLLGVPIAYPRLVWLENLLTSRVMDPVKALGRAGMLGGFLNKFDGGVEILDDLDDHWTARNHKQERNYFIQELQDLASEKSVRVTILGGDVHLAAVGQFFSNAKLKIPKDRDHRYMANVISSAIVNTPPPEVMGDILNKRNKTHHLDHDTDENMIPMFTHDVDGKPRNNKRLLPRRNWCSIREYHPGQLLTHVLKLDLTKRHNLGSTPPPTPSESGTESPDRQLQQRPSVLQRTLSLTRADTKSGKLIRRLSQRDNQAISNEYQTSPRAASLAAKGNGPSPSSSDRQDASASATANGISGFSSAPLPRPGNFQRRPTNMTFKAVKKGGALEDDNEGRINLEHGLDIVLNCEVSQRDPAGITVPYRLLVPALIYGGREDINDAPYRKKSLLKRFGSFRGGGRRSLAGNQGQGNWGKSQDSLVQTESRTPSELSEQQLQEDATGRGGALGRLKRSLSSRGKRNVWQEQQDGNEGRVEGMGLVQNRPSVAKRDISAPQLQRDTVSTEAISEQPRNSNGLLQGRASAAARAAKPLHQPSQATTSTVTTTVTGGQQPQRQPSTTKRVEGMGIFPHRPSSSARAQPQIQSQPQATQQSQPLGLRMMEDRAEQQRQRASDFDTTDHGYPGRRPSKLERILGIGHARDKATGGDRGQSFSARDAARHEEDGDYSPEGGSSDEYSYDESIGPEEGPADGKGSPARGYSGIEAYKDNKGWKRLLGARGKALVG</sequence>
<reference evidence="3" key="1">
    <citation type="submission" date="2021-03" db="EMBL/GenBank/DDBJ databases">
        <authorList>
            <person name="Tagirdzhanova G."/>
        </authorList>
    </citation>
    <scope>NUCLEOTIDE SEQUENCE</scope>
</reference>
<feature type="compositionally biased region" description="Polar residues" evidence="1">
    <location>
        <begin position="448"/>
        <end position="470"/>
    </location>
</feature>
<feature type="compositionally biased region" description="Basic and acidic residues" evidence="1">
    <location>
        <begin position="261"/>
        <end position="299"/>
    </location>
</feature>
<protein>
    <recommendedName>
        <fullName evidence="2">PhoD-like phosphatase domain-containing protein</fullName>
    </recommendedName>
</protein>
<feature type="compositionally biased region" description="Polar residues" evidence="1">
    <location>
        <begin position="1580"/>
        <end position="1602"/>
    </location>
</feature>
<feature type="compositionally biased region" description="Basic and acidic residues" evidence="1">
    <location>
        <begin position="1685"/>
        <end position="1704"/>
    </location>
</feature>
<evidence type="ECO:0000259" key="2">
    <source>
        <dbReference type="Pfam" id="PF19050"/>
    </source>
</evidence>
<evidence type="ECO:0000313" key="4">
    <source>
        <dbReference type="Proteomes" id="UP000664521"/>
    </source>
</evidence>
<dbReference type="Proteomes" id="UP000664521">
    <property type="component" value="Unassembled WGS sequence"/>
</dbReference>
<evidence type="ECO:0000256" key="1">
    <source>
        <dbReference type="SAM" id="MobiDB-lite"/>
    </source>
</evidence>
<feature type="compositionally biased region" description="Low complexity" evidence="1">
    <location>
        <begin position="1606"/>
        <end position="1639"/>
    </location>
</feature>
<dbReference type="GO" id="GO:0016020">
    <property type="term" value="C:membrane"/>
    <property type="evidence" value="ECO:0007669"/>
    <property type="project" value="TreeGrafter"/>
</dbReference>
<feature type="compositionally biased region" description="Low complexity" evidence="1">
    <location>
        <begin position="1658"/>
        <end position="1680"/>
    </location>
</feature>
<name>A0A8H3FHH5_9LECA</name>
<feature type="region of interest" description="Disordered" evidence="1">
    <location>
        <begin position="1"/>
        <end position="487"/>
    </location>
</feature>
<feature type="compositionally biased region" description="Polar residues" evidence="1">
    <location>
        <begin position="183"/>
        <end position="199"/>
    </location>
</feature>
<keyword evidence="4" id="KW-1185">Reference proteome</keyword>
<feature type="compositionally biased region" description="Basic and acidic residues" evidence="1">
    <location>
        <begin position="328"/>
        <end position="338"/>
    </location>
</feature>
<feature type="compositionally biased region" description="Low complexity" evidence="1">
    <location>
        <begin position="1365"/>
        <end position="1381"/>
    </location>
</feature>
<feature type="compositionally biased region" description="Low complexity" evidence="1">
    <location>
        <begin position="32"/>
        <end position="42"/>
    </location>
</feature>
<dbReference type="InterPro" id="IPR018946">
    <property type="entry name" value="PhoD-like_MPP"/>
</dbReference>
<feature type="compositionally biased region" description="Basic and acidic residues" evidence="1">
    <location>
        <begin position="1713"/>
        <end position="1730"/>
    </location>
</feature>
<dbReference type="CDD" id="cd07389">
    <property type="entry name" value="MPP_PhoD"/>
    <property type="match status" value="1"/>
</dbReference>
<dbReference type="PANTHER" id="PTHR46689">
    <property type="entry name" value="MEMBRANE PROTEIN, PUTATIVE-RELATED"/>
    <property type="match status" value="1"/>
</dbReference>
<feature type="compositionally biased region" description="Polar residues" evidence="1">
    <location>
        <begin position="1340"/>
        <end position="1354"/>
    </location>
</feature>
<evidence type="ECO:0000313" key="3">
    <source>
        <dbReference type="EMBL" id="CAF9922033.1"/>
    </source>
</evidence>
<dbReference type="OrthoDB" id="9999821at2759"/>
<proteinExistence type="predicted"/>
<feature type="compositionally biased region" description="Basic and acidic residues" evidence="1">
    <location>
        <begin position="159"/>
        <end position="177"/>
    </location>
</feature>
<comment type="caution">
    <text evidence="3">The sequence shown here is derived from an EMBL/GenBank/DDBJ whole genome shotgun (WGS) entry which is preliminary data.</text>
</comment>
<feature type="compositionally biased region" description="Basic residues" evidence="1">
    <location>
        <begin position="1535"/>
        <end position="1546"/>
    </location>
</feature>